<proteinExistence type="predicted"/>
<gene>
    <name evidence="2" type="ORF">CVLEPA_LOCUS5670</name>
</gene>
<organism evidence="2 3">
    <name type="scientific">Clavelina lepadiformis</name>
    <name type="common">Light-bulb sea squirt</name>
    <name type="synonym">Ascidia lepadiformis</name>
    <dbReference type="NCBI Taxonomy" id="159417"/>
    <lineage>
        <taxon>Eukaryota</taxon>
        <taxon>Metazoa</taxon>
        <taxon>Chordata</taxon>
        <taxon>Tunicata</taxon>
        <taxon>Ascidiacea</taxon>
        <taxon>Aplousobranchia</taxon>
        <taxon>Clavelinidae</taxon>
        <taxon>Clavelina</taxon>
    </lineage>
</organism>
<comment type="caution">
    <text evidence="2">The sequence shown here is derived from an EMBL/GenBank/DDBJ whole genome shotgun (WGS) entry which is preliminary data.</text>
</comment>
<keyword evidence="3" id="KW-1185">Reference proteome</keyword>
<name>A0ABP0FBQ2_CLALP</name>
<sequence length="101" mass="11942">MLFVDDNDDCPRKSLKREIEHFENSISRLRPMNCPWVEQSDHQNDQRGKYMKSEFNKMDSKNLTPKVPIQDVQQQAERKPPFLGRKISAVAQDYCNWTSRA</sequence>
<evidence type="ECO:0000313" key="3">
    <source>
        <dbReference type="Proteomes" id="UP001642483"/>
    </source>
</evidence>
<dbReference type="EMBL" id="CAWYQH010000024">
    <property type="protein sequence ID" value="CAK8676191.1"/>
    <property type="molecule type" value="Genomic_DNA"/>
</dbReference>
<evidence type="ECO:0000256" key="1">
    <source>
        <dbReference type="SAM" id="MobiDB-lite"/>
    </source>
</evidence>
<dbReference type="Proteomes" id="UP001642483">
    <property type="component" value="Unassembled WGS sequence"/>
</dbReference>
<feature type="region of interest" description="Disordered" evidence="1">
    <location>
        <begin position="57"/>
        <end position="80"/>
    </location>
</feature>
<accession>A0ABP0FBQ2</accession>
<reference evidence="2 3" key="1">
    <citation type="submission" date="2024-02" db="EMBL/GenBank/DDBJ databases">
        <authorList>
            <person name="Daric V."/>
            <person name="Darras S."/>
        </authorList>
    </citation>
    <scope>NUCLEOTIDE SEQUENCE [LARGE SCALE GENOMIC DNA]</scope>
</reference>
<protein>
    <submittedName>
        <fullName evidence="2">Uncharacterized protein</fullName>
    </submittedName>
</protein>
<evidence type="ECO:0000313" key="2">
    <source>
        <dbReference type="EMBL" id="CAK8676191.1"/>
    </source>
</evidence>